<protein>
    <submittedName>
        <fullName evidence="1">Uncharacterized protein</fullName>
    </submittedName>
</protein>
<proteinExistence type="predicted"/>
<evidence type="ECO:0000313" key="2">
    <source>
        <dbReference type="Proteomes" id="UP000215914"/>
    </source>
</evidence>
<gene>
    <name evidence="1" type="ORF">HanXRQr2_Chr12g0558241</name>
</gene>
<sequence length="57" mass="6533">MVPLRHDKIPPRIVYASSPPSIFSSSFSKTFAIKSNVTIKLLVHYNRKRIDQSISIF</sequence>
<accession>A0A9K3HJA1</accession>
<dbReference type="Gramene" id="mRNA:HanXRQr2_Chr12g0558241">
    <property type="protein sequence ID" value="CDS:HanXRQr2_Chr12g0558241.1"/>
    <property type="gene ID" value="HanXRQr2_Chr12g0558241"/>
</dbReference>
<dbReference type="Proteomes" id="UP000215914">
    <property type="component" value="Unassembled WGS sequence"/>
</dbReference>
<name>A0A9K3HJA1_HELAN</name>
<keyword evidence="2" id="KW-1185">Reference proteome</keyword>
<dbReference type="AlphaFoldDB" id="A0A9K3HJA1"/>
<evidence type="ECO:0000313" key="1">
    <source>
        <dbReference type="EMBL" id="KAF5779342.1"/>
    </source>
</evidence>
<comment type="caution">
    <text evidence="1">The sequence shown here is derived from an EMBL/GenBank/DDBJ whole genome shotgun (WGS) entry which is preliminary data.</text>
</comment>
<organism evidence="1 2">
    <name type="scientific">Helianthus annuus</name>
    <name type="common">Common sunflower</name>
    <dbReference type="NCBI Taxonomy" id="4232"/>
    <lineage>
        <taxon>Eukaryota</taxon>
        <taxon>Viridiplantae</taxon>
        <taxon>Streptophyta</taxon>
        <taxon>Embryophyta</taxon>
        <taxon>Tracheophyta</taxon>
        <taxon>Spermatophyta</taxon>
        <taxon>Magnoliopsida</taxon>
        <taxon>eudicotyledons</taxon>
        <taxon>Gunneridae</taxon>
        <taxon>Pentapetalae</taxon>
        <taxon>asterids</taxon>
        <taxon>campanulids</taxon>
        <taxon>Asterales</taxon>
        <taxon>Asteraceae</taxon>
        <taxon>Asteroideae</taxon>
        <taxon>Heliantheae alliance</taxon>
        <taxon>Heliantheae</taxon>
        <taxon>Helianthus</taxon>
    </lineage>
</organism>
<reference evidence="1" key="1">
    <citation type="journal article" date="2017" name="Nature">
        <title>The sunflower genome provides insights into oil metabolism, flowering and Asterid evolution.</title>
        <authorList>
            <person name="Badouin H."/>
            <person name="Gouzy J."/>
            <person name="Grassa C.J."/>
            <person name="Murat F."/>
            <person name="Staton S.E."/>
            <person name="Cottret L."/>
            <person name="Lelandais-Briere C."/>
            <person name="Owens G.L."/>
            <person name="Carrere S."/>
            <person name="Mayjonade B."/>
            <person name="Legrand L."/>
            <person name="Gill N."/>
            <person name="Kane N.C."/>
            <person name="Bowers J.E."/>
            <person name="Hubner S."/>
            <person name="Bellec A."/>
            <person name="Berard A."/>
            <person name="Berges H."/>
            <person name="Blanchet N."/>
            <person name="Boniface M.C."/>
            <person name="Brunel D."/>
            <person name="Catrice O."/>
            <person name="Chaidir N."/>
            <person name="Claudel C."/>
            <person name="Donnadieu C."/>
            <person name="Faraut T."/>
            <person name="Fievet G."/>
            <person name="Helmstetter N."/>
            <person name="King M."/>
            <person name="Knapp S.J."/>
            <person name="Lai Z."/>
            <person name="Le Paslier M.C."/>
            <person name="Lippi Y."/>
            <person name="Lorenzon L."/>
            <person name="Mandel J.R."/>
            <person name="Marage G."/>
            <person name="Marchand G."/>
            <person name="Marquand E."/>
            <person name="Bret-Mestries E."/>
            <person name="Morien E."/>
            <person name="Nambeesan S."/>
            <person name="Nguyen T."/>
            <person name="Pegot-Espagnet P."/>
            <person name="Pouilly N."/>
            <person name="Raftis F."/>
            <person name="Sallet E."/>
            <person name="Schiex T."/>
            <person name="Thomas J."/>
            <person name="Vandecasteele C."/>
            <person name="Vares D."/>
            <person name="Vear F."/>
            <person name="Vautrin S."/>
            <person name="Crespi M."/>
            <person name="Mangin B."/>
            <person name="Burke J.M."/>
            <person name="Salse J."/>
            <person name="Munos S."/>
            <person name="Vincourt P."/>
            <person name="Rieseberg L.H."/>
            <person name="Langlade N.B."/>
        </authorList>
    </citation>
    <scope>NUCLEOTIDE SEQUENCE</scope>
    <source>
        <tissue evidence="1">Leaves</tissue>
    </source>
</reference>
<reference evidence="1" key="2">
    <citation type="submission" date="2020-06" db="EMBL/GenBank/DDBJ databases">
        <title>Helianthus annuus Genome sequencing and assembly Release 2.</title>
        <authorList>
            <person name="Gouzy J."/>
            <person name="Langlade N."/>
            <person name="Munos S."/>
        </authorList>
    </citation>
    <scope>NUCLEOTIDE SEQUENCE</scope>
    <source>
        <tissue evidence="1">Leaves</tissue>
    </source>
</reference>
<dbReference type="EMBL" id="MNCJ02000327">
    <property type="protein sequence ID" value="KAF5779342.1"/>
    <property type="molecule type" value="Genomic_DNA"/>
</dbReference>